<accession>A0A922MYI1</accession>
<name>A0A922MYI1_SPOEX</name>
<dbReference type="AlphaFoldDB" id="A0A922MYI1"/>
<proteinExistence type="predicted"/>
<dbReference type="Proteomes" id="UP000814243">
    <property type="component" value="Unassembled WGS sequence"/>
</dbReference>
<evidence type="ECO:0000313" key="3">
    <source>
        <dbReference type="Proteomes" id="UP000814243"/>
    </source>
</evidence>
<organism evidence="2 3">
    <name type="scientific">Spodoptera exigua</name>
    <name type="common">Beet armyworm</name>
    <name type="synonym">Noctua fulgens</name>
    <dbReference type="NCBI Taxonomy" id="7107"/>
    <lineage>
        <taxon>Eukaryota</taxon>
        <taxon>Metazoa</taxon>
        <taxon>Ecdysozoa</taxon>
        <taxon>Arthropoda</taxon>
        <taxon>Hexapoda</taxon>
        <taxon>Insecta</taxon>
        <taxon>Pterygota</taxon>
        <taxon>Neoptera</taxon>
        <taxon>Endopterygota</taxon>
        <taxon>Lepidoptera</taxon>
        <taxon>Glossata</taxon>
        <taxon>Ditrysia</taxon>
        <taxon>Noctuoidea</taxon>
        <taxon>Noctuidae</taxon>
        <taxon>Amphipyrinae</taxon>
        <taxon>Spodoptera</taxon>
    </lineage>
</organism>
<sequence>MDCLVGYGSDDENESERYGSQQPLVAAGGSAARRRDDDTNYDDVNMDMSEDSQDESEPELPQAEPTPHPHSSREERPSIIVVLDHYFFLNVVLHITLTCT</sequence>
<comment type="caution">
    <text evidence="2">The sequence shown here is derived from an EMBL/GenBank/DDBJ whole genome shotgun (WGS) entry which is preliminary data.</text>
</comment>
<gene>
    <name evidence="2" type="ORF">HF086_018264</name>
</gene>
<feature type="compositionally biased region" description="Acidic residues" evidence="1">
    <location>
        <begin position="39"/>
        <end position="58"/>
    </location>
</feature>
<protein>
    <submittedName>
        <fullName evidence="2">Uncharacterized protein</fullName>
    </submittedName>
</protein>
<dbReference type="EMBL" id="JACEFF010000055">
    <property type="protein sequence ID" value="KAH9645219.1"/>
    <property type="molecule type" value="Genomic_DNA"/>
</dbReference>
<evidence type="ECO:0000256" key="1">
    <source>
        <dbReference type="SAM" id="MobiDB-lite"/>
    </source>
</evidence>
<feature type="region of interest" description="Disordered" evidence="1">
    <location>
        <begin position="1"/>
        <end position="75"/>
    </location>
</feature>
<reference evidence="2" key="1">
    <citation type="journal article" date="2021" name="G3 (Bethesda)">
        <title>Genome and transcriptome analysis of the beet armyworm Spodoptera exigua reveals targets for pest control. .</title>
        <authorList>
            <person name="Simon S."/>
            <person name="Breeschoten T."/>
            <person name="Jansen H.J."/>
            <person name="Dirks R.P."/>
            <person name="Schranz M.E."/>
            <person name="Ros V.I.D."/>
        </authorList>
    </citation>
    <scope>NUCLEOTIDE SEQUENCE</scope>
    <source>
        <strain evidence="2">TB_SE_WUR_2020</strain>
    </source>
</reference>
<evidence type="ECO:0000313" key="2">
    <source>
        <dbReference type="EMBL" id="KAH9645219.1"/>
    </source>
</evidence>